<feature type="compositionally biased region" description="Basic residues" evidence="1">
    <location>
        <begin position="98"/>
        <end position="107"/>
    </location>
</feature>
<gene>
    <name evidence="2" type="ORF">JOL62DRAFT_603562</name>
</gene>
<protein>
    <submittedName>
        <fullName evidence="2">Uncharacterized protein</fullName>
    </submittedName>
</protein>
<dbReference type="EMBL" id="JBBPBF010000013">
    <property type="protein sequence ID" value="KAK7611644.1"/>
    <property type="molecule type" value="Genomic_DNA"/>
</dbReference>
<organism evidence="2 3">
    <name type="scientific">Phyllosticta paracitricarpa</name>
    <dbReference type="NCBI Taxonomy" id="2016321"/>
    <lineage>
        <taxon>Eukaryota</taxon>
        <taxon>Fungi</taxon>
        <taxon>Dikarya</taxon>
        <taxon>Ascomycota</taxon>
        <taxon>Pezizomycotina</taxon>
        <taxon>Dothideomycetes</taxon>
        <taxon>Dothideomycetes incertae sedis</taxon>
        <taxon>Botryosphaeriales</taxon>
        <taxon>Phyllostictaceae</taxon>
        <taxon>Phyllosticta</taxon>
    </lineage>
</organism>
<proteinExistence type="predicted"/>
<name>A0ABR1N8W3_9PEZI</name>
<evidence type="ECO:0000313" key="3">
    <source>
        <dbReference type="Proteomes" id="UP001367316"/>
    </source>
</evidence>
<feature type="compositionally biased region" description="Pro residues" evidence="1">
    <location>
        <begin position="81"/>
        <end position="93"/>
    </location>
</feature>
<feature type="non-terminal residue" evidence="2">
    <location>
        <position position="1"/>
    </location>
</feature>
<comment type="caution">
    <text evidence="2">The sequence shown here is derived from an EMBL/GenBank/DDBJ whole genome shotgun (WGS) entry which is preliminary data.</text>
</comment>
<sequence>SFFVCLTDRLSFTRSLVYLFTFTTPLYFRDRSFPSSCPKNKSVKVKTYTTYSTPFAPSAPRINVQPNNQTDNKQCHHSPSPSCPVPPPSPPTTSTPHHPTHPLHHQHPPSCWLHTSRSTARTNRRPSTAPCAPGPRCRRCPPLTRCPTSCVSVL</sequence>
<evidence type="ECO:0000313" key="2">
    <source>
        <dbReference type="EMBL" id="KAK7611644.1"/>
    </source>
</evidence>
<evidence type="ECO:0000256" key="1">
    <source>
        <dbReference type="SAM" id="MobiDB-lite"/>
    </source>
</evidence>
<feature type="region of interest" description="Disordered" evidence="1">
    <location>
        <begin position="53"/>
        <end position="134"/>
    </location>
</feature>
<keyword evidence="3" id="KW-1185">Reference proteome</keyword>
<accession>A0ABR1N8W3</accession>
<dbReference type="Proteomes" id="UP001367316">
    <property type="component" value="Unassembled WGS sequence"/>
</dbReference>
<reference evidence="2 3" key="1">
    <citation type="submission" date="2024-04" db="EMBL/GenBank/DDBJ databases">
        <title>Phyllosticta paracitricarpa is synonymous to the EU quarantine fungus P. citricarpa based on phylogenomic analyses.</title>
        <authorList>
            <consortium name="Lawrence Berkeley National Laboratory"/>
            <person name="Van ingen-buijs V.A."/>
            <person name="Van westerhoven A.C."/>
            <person name="Haridas S."/>
            <person name="Skiadas P."/>
            <person name="Martin F."/>
            <person name="Groenewald J.Z."/>
            <person name="Crous P.W."/>
            <person name="Seidl M.F."/>
        </authorList>
    </citation>
    <scope>NUCLEOTIDE SEQUENCE [LARGE SCALE GENOMIC DNA]</scope>
    <source>
        <strain evidence="2 3">CBS 141358</strain>
    </source>
</reference>